<keyword evidence="2" id="KW-1185">Reference proteome</keyword>
<dbReference type="Proteomes" id="UP001230426">
    <property type="component" value="Unassembled WGS sequence"/>
</dbReference>
<dbReference type="RefSeq" id="WP_306863177.1">
    <property type="nucleotide sequence ID" value="NZ_JAUSRB010000002.1"/>
</dbReference>
<accession>A0ABT9R6A7</accession>
<protein>
    <submittedName>
        <fullName evidence="1">Uncharacterized protein</fullName>
    </submittedName>
</protein>
<sequence length="83" mass="9238">MTLIAFRIKRRLSCEERSRLVPPELVPYAALAEEWSTRMIAQAPERSPEAWRRVAAIYGIEFSHEIADAPAPVSSEAGRDAAA</sequence>
<organism evidence="1 2">
    <name type="scientific">Streptosporangium brasiliense</name>
    <dbReference type="NCBI Taxonomy" id="47480"/>
    <lineage>
        <taxon>Bacteria</taxon>
        <taxon>Bacillati</taxon>
        <taxon>Actinomycetota</taxon>
        <taxon>Actinomycetes</taxon>
        <taxon>Streptosporangiales</taxon>
        <taxon>Streptosporangiaceae</taxon>
        <taxon>Streptosporangium</taxon>
    </lineage>
</organism>
<evidence type="ECO:0000313" key="2">
    <source>
        <dbReference type="Proteomes" id="UP001230426"/>
    </source>
</evidence>
<comment type="caution">
    <text evidence="1">The sequence shown here is derived from an EMBL/GenBank/DDBJ whole genome shotgun (WGS) entry which is preliminary data.</text>
</comment>
<gene>
    <name evidence="1" type="ORF">J2S55_004040</name>
</gene>
<evidence type="ECO:0000313" key="1">
    <source>
        <dbReference type="EMBL" id="MDP9864774.1"/>
    </source>
</evidence>
<proteinExistence type="predicted"/>
<name>A0ABT9R6A7_9ACTN</name>
<dbReference type="EMBL" id="JAUSRB010000002">
    <property type="protein sequence ID" value="MDP9864774.1"/>
    <property type="molecule type" value="Genomic_DNA"/>
</dbReference>
<reference evidence="1 2" key="1">
    <citation type="submission" date="2023-07" db="EMBL/GenBank/DDBJ databases">
        <title>Sequencing the genomes of 1000 actinobacteria strains.</title>
        <authorList>
            <person name="Klenk H.-P."/>
        </authorList>
    </citation>
    <scope>NUCLEOTIDE SEQUENCE [LARGE SCALE GENOMIC DNA]</scope>
    <source>
        <strain evidence="1 2">DSM 44109</strain>
    </source>
</reference>